<dbReference type="InterPro" id="IPR006016">
    <property type="entry name" value="UspA"/>
</dbReference>
<dbReference type="KEGG" id="fln:FLA_2887"/>
<dbReference type="EMBL" id="FTOR01000002">
    <property type="protein sequence ID" value="SIS98636.1"/>
    <property type="molecule type" value="Genomic_DNA"/>
</dbReference>
<dbReference type="Gene3D" id="3.40.50.620">
    <property type="entry name" value="HUPs"/>
    <property type="match status" value="2"/>
</dbReference>
<dbReference type="SUPFAM" id="SSF52402">
    <property type="entry name" value="Adenine nucleotide alpha hydrolases-like"/>
    <property type="match status" value="2"/>
</dbReference>
<evidence type="ECO:0000313" key="4">
    <source>
        <dbReference type="Proteomes" id="UP000186917"/>
    </source>
</evidence>
<dbReference type="STRING" id="477680.SAMN05421788_102499"/>
<dbReference type="CDD" id="cd00293">
    <property type="entry name" value="USP-like"/>
    <property type="match status" value="1"/>
</dbReference>
<dbReference type="Pfam" id="PF00582">
    <property type="entry name" value="Usp"/>
    <property type="match status" value="1"/>
</dbReference>
<sequence length="273" mass="30447">METIIIATDFSHAATNAALYAAELANALQKELLILYIDTLPVTYADVPIPTRLEEMTEMGEMEIKKLQERLILHTTGNISITTEIQMGTFFTTLTSVCERVHPYAVVMGSQGTTASERFFFGGHTVHAMKHLKWPLITVPPQAKFSPVTQIGLACDFENILATTPLSGIRKLVKDFHAKLHVLNSGSGSEYNPDTVFESALLEDLLSGLDPEFHYITDKDHDPDKALVDFVKNNHIQLLLVLPKQHHLLESIFHKSHTKQLVLNSDVPVMALH</sequence>
<evidence type="ECO:0000259" key="2">
    <source>
        <dbReference type="Pfam" id="PF00582"/>
    </source>
</evidence>
<protein>
    <submittedName>
        <fullName evidence="3">Nucleotide-binding universal stress protein, UspA family</fullName>
    </submittedName>
</protein>
<organism evidence="3 4">
    <name type="scientific">Filimonas lacunae</name>
    <dbReference type="NCBI Taxonomy" id="477680"/>
    <lineage>
        <taxon>Bacteria</taxon>
        <taxon>Pseudomonadati</taxon>
        <taxon>Bacteroidota</taxon>
        <taxon>Chitinophagia</taxon>
        <taxon>Chitinophagales</taxon>
        <taxon>Chitinophagaceae</taxon>
        <taxon>Filimonas</taxon>
    </lineage>
</organism>
<dbReference type="RefSeq" id="WP_076378288.1">
    <property type="nucleotide sequence ID" value="NZ_AP017422.1"/>
</dbReference>
<dbReference type="InterPro" id="IPR014729">
    <property type="entry name" value="Rossmann-like_a/b/a_fold"/>
</dbReference>
<evidence type="ECO:0000256" key="1">
    <source>
        <dbReference type="ARBA" id="ARBA00008791"/>
    </source>
</evidence>
<dbReference type="PANTHER" id="PTHR46268:SF6">
    <property type="entry name" value="UNIVERSAL STRESS PROTEIN UP12"/>
    <property type="match status" value="1"/>
</dbReference>
<accession>A0A173MHB4</accession>
<dbReference type="OrthoDB" id="9788959at2"/>
<feature type="domain" description="UspA" evidence="2">
    <location>
        <begin position="2"/>
        <end position="140"/>
    </location>
</feature>
<evidence type="ECO:0000313" key="3">
    <source>
        <dbReference type="EMBL" id="SIS98636.1"/>
    </source>
</evidence>
<name>A0A173MHB4_9BACT</name>
<reference evidence="4" key="1">
    <citation type="submission" date="2017-01" db="EMBL/GenBank/DDBJ databases">
        <authorList>
            <person name="Varghese N."/>
            <person name="Submissions S."/>
        </authorList>
    </citation>
    <scope>NUCLEOTIDE SEQUENCE [LARGE SCALE GENOMIC DNA]</scope>
    <source>
        <strain evidence="4">DSM 21054</strain>
    </source>
</reference>
<dbReference type="PANTHER" id="PTHR46268">
    <property type="entry name" value="STRESS RESPONSE PROTEIN NHAX"/>
    <property type="match status" value="1"/>
</dbReference>
<comment type="similarity">
    <text evidence="1">Belongs to the universal stress protein A family.</text>
</comment>
<dbReference type="AlphaFoldDB" id="A0A173MHB4"/>
<gene>
    <name evidence="3" type="ORF">SAMN05421788_102499</name>
</gene>
<proteinExistence type="inferred from homology"/>
<dbReference type="Proteomes" id="UP000186917">
    <property type="component" value="Unassembled WGS sequence"/>
</dbReference>
<keyword evidence="4" id="KW-1185">Reference proteome</keyword>